<organism evidence="1 2">
    <name type="scientific">Novosphingobium colocasiae</name>
    <dbReference type="NCBI Taxonomy" id="1256513"/>
    <lineage>
        <taxon>Bacteria</taxon>
        <taxon>Pseudomonadati</taxon>
        <taxon>Pseudomonadota</taxon>
        <taxon>Alphaproteobacteria</taxon>
        <taxon>Sphingomonadales</taxon>
        <taxon>Sphingomonadaceae</taxon>
        <taxon>Novosphingobium</taxon>
    </lineage>
</organism>
<gene>
    <name evidence="1" type="ORF">GCM10011614_08370</name>
</gene>
<sequence length="123" mass="13763">MHCEQDQTRFTRRADPLLPRRSPWLALLSQVMALAQGQGQLLRHAERGWTSATFTGSRHVIEMEFTGSEAIAAGEHYIRTLPDHEFAVPGHLVADATIIETDHTQLPQPRLTITAELLLVEDA</sequence>
<evidence type="ECO:0000313" key="1">
    <source>
        <dbReference type="EMBL" id="GGY95948.1"/>
    </source>
</evidence>
<reference evidence="1" key="1">
    <citation type="journal article" date="2014" name="Int. J. Syst. Evol. Microbiol.">
        <title>Complete genome sequence of Corynebacterium casei LMG S-19264T (=DSM 44701T), isolated from a smear-ripened cheese.</title>
        <authorList>
            <consortium name="US DOE Joint Genome Institute (JGI-PGF)"/>
            <person name="Walter F."/>
            <person name="Albersmeier A."/>
            <person name="Kalinowski J."/>
            <person name="Ruckert C."/>
        </authorList>
    </citation>
    <scope>NUCLEOTIDE SEQUENCE</scope>
    <source>
        <strain evidence="1">KCTC 32255</strain>
    </source>
</reference>
<dbReference type="RefSeq" id="WP_189619878.1">
    <property type="nucleotide sequence ID" value="NZ_BMZA01000002.1"/>
</dbReference>
<dbReference type="Proteomes" id="UP000648075">
    <property type="component" value="Unassembled WGS sequence"/>
</dbReference>
<dbReference type="EMBL" id="BMZA01000002">
    <property type="protein sequence ID" value="GGY95948.1"/>
    <property type="molecule type" value="Genomic_DNA"/>
</dbReference>
<evidence type="ECO:0000313" key="2">
    <source>
        <dbReference type="Proteomes" id="UP000648075"/>
    </source>
</evidence>
<dbReference type="AlphaFoldDB" id="A0A918PB42"/>
<keyword evidence="2" id="KW-1185">Reference proteome</keyword>
<accession>A0A918PB42</accession>
<protein>
    <submittedName>
        <fullName evidence="1">Uncharacterized protein</fullName>
    </submittedName>
</protein>
<name>A0A918PB42_9SPHN</name>
<comment type="caution">
    <text evidence="1">The sequence shown here is derived from an EMBL/GenBank/DDBJ whole genome shotgun (WGS) entry which is preliminary data.</text>
</comment>
<reference evidence="1" key="2">
    <citation type="submission" date="2020-09" db="EMBL/GenBank/DDBJ databases">
        <authorList>
            <person name="Sun Q."/>
            <person name="Kim S."/>
        </authorList>
    </citation>
    <scope>NUCLEOTIDE SEQUENCE</scope>
    <source>
        <strain evidence="1">KCTC 32255</strain>
    </source>
</reference>
<proteinExistence type="predicted"/>